<reference evidence="2 3" key="1">
    <citation type="submission" date="2020-09" db="EMBL/GenBank/DDBJ databases">
        <title>De no assembly of potato wild relative species, Solanum commersonii.</title>
        <authorList>
            <person name="Cho K."/>
        </authorList>
    </citation>
    <scope>NUCLEOTIDE SEQUENCE [LARGE SCALE GENOMIC DNA]</scope>
    <source>
        <strain evidence="2">LZ3.2</strain>
        <tissue evidence="2">Leaf</tissue>
    </source>
</reference>
<dbReference type="PANTHER" id="PTHR11697:SF230">
    <property type="entry name" value="ZINC FINGER, MYM DOMAIN CONTAINING 1"/>
    <property type="match status" value="1"/>
</dbReference>
<dbReference type="InterPro" id="IPR055298">
    <property type="entry name" value="AtLOH3-like"/>
</dbReference>
<evidence type="ECO:0000313" key="3">
    <source>
        <dbReference type="Proteomes" id="UP000824120"/>
    </source>
</evidence>
<protein>
    <submittedName>
        <fullName evidence="2">Uncharacterized protein</fullName>
    </submittedName>
</protein>
<keyword evidence="3" id="KW-1185">Reference proteome</keyword>
<dbReference type="Proteomes" id="UP000824120">
    <property type="component" value="Chromosome 3"/>
</dbReference>
<gene>
    <name evidence="2" type="ORF">H5410_016596</name>
</gene>
<keyword evidence="1" id="KW-1133">Transmembrane helix</keyword>
<dbReference type="EMBL" id="JACXVP010000003">
    <property type="protein sequence ID" value="KAG5616772.1"/>
    <property type="molecule type" value="Genomic_DNA"/>
</dbReference>
<feature type="transmembrane region" description="Helical" evidence="1">
    <location>
        <begin position="56"/>
        <end position="75"/>
    </location>
</feature>
<feature type="transmembrane region" description="Helical" evidence="1">
    <location>
        <begin position="87"/>
        <end position="111"/>
    </location>
</feature>
<evidence type="ECO:0000256" key="1">
    <source>
        <dbReference type="SAM" id="Phobius"/>
    </source>
</evidence>
<proteinExistence type="predicted"/>
<keyword evidence="1" id="KW-0472">Membrane</keyword>
<evidence type="ECO:0000313" key="2">
    <source>
        <dbReference type="EMBL" id="KAG5616772.1"/>
    </source>
</evidence>
<dbReference type="AlphaFoldDB" id="A0A9J5ZXU4"/>
<dbReference type="OrthoDB" id="1280684at2759"/>
<name>A0A9J5ZXU4_SOLCO</name>
<dbReference type="PANTHER" id="PTHR11697">
    <property type="entry name" value="GENERAL TRANSCRIPTION FACTOR 2-RELATED ZINC FINGER PROTEIN"/>
    <property type="match status" value="1"/>
</dbReference>
<sequence length="142" mass="16524">MVGSSFKHRDELREAQAKEIEKALRKGELETGQVLNQELGLARAGDTRWRSHYKSFNNFILMFGPIIDVFDDLVVNACFEEKCWTKGYLITCLTFYVIFMLHFMCIALAITNYLNVIFQKKEQDIAKSMLLVEVAKHRLQQL</sequence>
<organism evidence="2 3">
    <name type="scientific">Solanum commersonii</name>
    <name type="common">Commerson's wild potato</name>
    <name type="synonym">Commerson's nightshade</name>
    <dbReference type="NCBI Taxonomy" id="4109"/>
    <lineage>
        <taxon>Eukaryota</taxon>
        <taxon>Viridiplantae</taxon>
        <taxon>Streptophyta</taxon>
        <taxon>Embryophyta</taxon>
        <taxon>Tracheophyta</taxon>
        <taxon>Spermatophyta</taxon>
        <taxon>Magnoliopsida</taxon>
        <taxon>eudicotyledons</taxon>
        <taxon>Gunneridae</taxon>
        <taxon>Pentapetalae</taxon>
        <taxon>asterids</taxon>
        <taxon>lamiids</taxon>
        <taxon>Solanales</taxon>
        <taxon>Solanaceae</taxon>
        <taxon>Solanoideae</taxon>
        <taxon>Solaneae</taxon>
        <taxon>Solanum</taxon>
    </lineage>
</organism>
<accession>A0A9J5ZXU4</accession>
<comment type="caution">
    <text evidence="2">The sequence shown here is derived from an EMBL/GenBank/DDBJ whole genome shotgun (WGS) entry which is preliminary data.</text>
</comment>
<keyword evidence="1" id="KW-0812">Transmembrane</keyword>